<dbReference type="InterPro" id="IPR050204">
    <property type="entry name" value="AraC_XylS_family_regulators"/>
</dbReference>
<dbReference type="SUPFAM" id="SSF51215">
    <property type="entry name" value="Regulatory protein AraC"/>
    <property type="match status" value="1"/>
</dbReference>
<dbReference type="HOGENOM" id="CLU_000445_88_16_11"/>
<evidence type="ECO:0000313" key="7">
    <source>
        <dbReference type="Proteomes" id="UP000000844"/>
    </source>
</evidence>
<dbReference type="EMBL" id="CP001778">
    <property type="protein sequence ID" value="ADD41858.1"/>
    <property type="molecule type" value="Genomic_DNA"/>
</dbReference>
<sequence length="318" mass="34945">MVTTERITAWRPSVPGITEAFHARFTDHVYPMHTHEAWTLLIVDAGAVRYDLDHHEHGALRATVTLLPPHVPHNGEAASSGGFRKRVLYLDAAQLGPRLIGPAVDAPDIRDAAMRDQIDRLHRSLWLPGDELEAESRFSLIRDRLRRHLEHRPVPVEAADPGLAHRLRDLLDARVVAGLTLAEASRILHAHPAHLVRSFSRAFGLAPHQFLTGRRVDLARRLLLDGMPPAQAAVASGHHDQSHLTRHFKRVVGTTPGRFATSRKTNALTPARLPLVAGTLPAVSRATGVPPPPPRRPRPPVPRPSPRRGGSPGRGAPR</sequence>
<keyword evidence="7" id="KW-1185">Reference proteome</keyword>
<proteinExistence type="predicted"/>
<accession>D3Q1Z1</accession>
<feature type="domain" description="HTH araC/xylS-type" evidence="5">
    <location>
        <begin position="165"/>
        <end position="262"/>
    </location>
</feature>
<dbReference type="Proteomes" id="UP000000844">
    <property type="component" value="Chromosome"/>
</dbReference>
<dbReference type="PANTHER" id="PTHR46796">
    <property type="entry name" value="HTH-TYPE TRANSCRIPTIONAL ACTIVATOR RHAS-RELATED"/>
    <property type="match status" value="1"/>
</dbReference>
<dbReference type="eggNOG" id="COG2207">
    <property type="taxonomic scope" value="Bacteria"/>
</dbReference>
<feature type="region of interest" description="Disordered" evidence="4">
    <location>
        <begin position="278"/>
        <end position="318"/>
    </location>
</feature>
<evidence type="ECO:0000256" key="4">
    <source>
        <dbReference type="SAM" id="MobiDB-lite"/>
    </source>
</evidence>
<dbReference type="SUPFAM" id="SSF46689">
    <property type="entry name" value="Homeodomain-like"/>
    <property type="match status" value="1"/>
</dbReference>
<dbReference type="RefSeq" id="WP_013017429.1">
    <property type="nucleotide sequence ID" value="NC_013947.1"/>
</dbReference>
<evidence type="ECO:0000259" key="5">
    <source>
        <dbReference type="PROSITE" id="PS01124"/>
    </source>
</evidence>
<gene>
    <name evidence="6" type="ordered locus">Snas_2165</name>
</gene>
<dbReference type="InterPro" id="IPR009057">
    <property type="entry name" value="Homeodomain-like_sf"/>
</dbReference>
<evidence type="ECO:0000256" key="3">
    <source>
        <dbReference type="ARBA" id="ARBA00023163"/>
    </source>
</evidence>
<evidence type="ECO:0000256" key="2">
    <source>
        <dbReference type="ARBA" id="ARBA00023125"/>
    </source>
</evidence>
<name>D3Q1Z1_STANL</name>
<evidence type="ECO:0000313" key="6">
    <source>
        <dbReference type="EMBL" id="ADD41858.1"/>
    </source>
</evidence>
<keyword evidence="3" id="KW-0804">Transcription</keyword>
<dbReference type="Pfam" id="PF02311">
    <property type="entry name" value="AraC_binding"/>
    <property type="match status" value="1"/>
</dbReference>
<dbReference type="Pfam" id="PF12833">
    <property type="entry name" value="HTH_18"/>
    <property type="match status" value="1"/>
</dbReference>
<dbReference type="KEGG" id="sna:Snas_2165"/>
<dbReference type="Gene3D" id="1.10.10.60">
    <property type="entry name" value="Homeodomain-like"/>
    <property type="match status" value="1"/>
</dbReference>
<dbReference type="PANTHER" id="PTHR46796:SF2">
    <property type="entry name" value="TRANSCRIPTIONAL REGULATORY PROTEIN"/>
    <property type="match status" value="1"/>
</dbReference>
<dbReference type="GO" id="GO:0043565">
    <property type="term" value="F:sequence-specific DNA binding"/>
    <property type="evidence" value="ECO:0007669"/>
    <property type="project" value="InterPro"/>
</dbReference>
<dbReference type="OrthoDB" id="3172070at2"/>
<dbReference type="AlphaFoldDB" id="D3Q1Z1"/>
<keyword evidence="1" id="KW-0805">Transcription regulation</keyword>
<dbReference type="InterPro" id="IPR003313">
    <property type="entry name" value="AraC-bd"/>
</dbReference>
<reference evidence="6 7" key="1">
    <citation type="journal article" date="2009" name="Stand. Genomic Sci.">
        <title>Complete genome sequence of Stackebrandtia nassauensis type strain (LLR-40K-21).</title>
        <authorList>
            <person name="Munk C."/>
            <person name="Lapidus A."/>
            <person name="Copeland A."/>
            <person name="Jando M."/>
            <person name="Mayilraj S."/>
            <person name="Glavina Del Rio T."/>
            <person name="Nolan M."/>
            <person name="Chen F."/>
            <person name="Lucas S."/>
            <person name="Tice H."/>
            <person name="Cheng J.F."/>
            <person name="Han C."/>
            <person name="Detter J.C."/>
            <person name="Bruce D."/>
            <person name="Goodwin L."/>
            <person name="Chain P."/>
            <person name="Pitluck S."/>
            <person name="Goker M."/>
            <person name="Ovchinikova G."/>
            <person name="Pati A."/>
            <person name="Ivanova N."/>
            <person name="Mavromatis K."/>
            <person name="Chen A."/>
            <person name="Palaniappan K."/>
            <person name="Land M."/>
            <person name="Hauser L."/>
            <person name="Chang Y.J."/>
            <person name="Jeffries C.D."/>
            <person name="Bristow J."/>
            <person name="Eisen J.A."/>
            <person name="Markowitz V."/>
            <person name="Hugenholtz P."/>
            <person name="Kyrpides N.C."/>
            <person name="Klenk H.P."/>
        </authorList>
    </citation>
    <scope>NUCLEOTIDE SEQUENCE [LARGE SCALE GENOMIC DNA]</scope>
    <source>
        <strain evidence="7">DSM 44728 / CIP 108903 / NRRL B-16338 / NBRC 102104 / LLR-40K-21</strain>
    </source>
</reference>
<protein>
    <submittedName>
        <fullName evidence="6">Transcriptional regulator, AraC family</fullName>
    </submittedName>
</protein>
<dbReference type="SMART" id="SM00342">
    <property type="entry name" value="HTH_ARAC"/>
    <property type="match status" value="1"/>
</dbReference>
<organism evidence="6 7">
    <name type="scientific">Stackebrandtia nassauensis (strain DSM 44728 / CIP 108903 / NRRL B-16338 / NBRC 102104 / LLR-40K-21)</name>
    <dbReference type="NCBI Taxonomy" id="446470"/>
    <lineage>
        <taxon>Bacteria</taxon>
        <taxon>Bacillati</taxon>
        <taxon>Actinomycetota</taxon>
        <taxon>Actinomycetes</taxon>
        <taxon>Glycomycetales</taxon>
        <taxon>Glycomycetaceae</taxon>
        <taxon>Stackebrandtia</taxon>
    </lineage>
</organism>
<dbReference type="GO" id="GO:0003700">
    <property type="term" value="F:DNA-binding transcription factor activity"/>
    <property type="evidence" value="ECO:0007669"/>
    <property type="project" value="InterPro"/>
</dbReference>
<evidence type="ECO:0000256" key="1">
    <source>
        <dbReference type="ARBA" id="ARBA00023015"/>
    </source>
</evidence>
<dbReference type="PROSITE" id="PS01124">
    <property type="entry name" value="HTH_ARAC_FAMILY_2"/>
    <property type="match status" value="1"/>
</dbReference>
<dbReference type="STRING" id="446470.Snas_2165"/>
<dbReference type="InterPro" id="IPR018060">
    <property type="entry name" value="HTH_AraC"/>
</dbReference>
<dbReference type="InterPro" id="IPR037923">
    <property type="entry name" value="HTH-like"/>
</dbReference>
<feature type="compositionally biased region" description="Pro residues" evidence="4">
    <location>
        <begin position="289"/>
        <end position="304"/>
    </location>
</feature>
<keyword evidence="2" id="KW-0238">DNA-binding</keyword>